<reference evidence="1" key="1">
    <citation type="submission" date="2021-02" db="EMBL/GenBank/DDBJ databases">
        <authorList>
            <person name="Nowell W R."/>
        </authorList>
    </citation>
    <scope>NUCLEOTIDE SEQUENCE</scope>
</reference>
<protein>
    <submittedName>
        <fullName evidence="1">Uncharacterized protein</fullName>
    </submittedName>
</protein>
<comment type="caution">
    <text evidence="1">The sequence shown here is derived from an EMBL/GenBank/DDBJ whole genome shotgun (WGS) entry which is preliminary data.</text>
</comment>
<accession>A0A822BCB5</accession>
<feature type="non-terminal residue" evidence="1">
    <location>
        <position position="1"/>
    </location>
</feature>
<proteinExistence type="predicted"/>
<organism evidence="1 2">
    <name type="scientific">Rotaria socialis</name>
    <dbReference type="NCBI Taxonomy" id="392032"/>
    <lineage>
        <taxon>Eukaryota</taxon>
        <taxon>Metazoa</taxon>
        <taxon>Spiralia</taxon>
        <taxon>Gnathifera</taxon>
        <taxon>Rotifera</taxon>
        <taxon>Eurotatoria</taxon>
        <taxon>Bdelloidea</taxon>
        <taxon>Philodinida</taxon>
        <taxon>Philodinidae</taxon>
        <taxon>Rotaria</taxon>
    </lineage>
</organism>
<dbReference type="AlphaFoldDB" id="A0A822BCB5"/>
<name>A0A822BCB5_9BILA</name>
<dbReference type="Proteomes" id="UP000663848">
    <property type="component" value="Unassembled WGS sequence"/>
</dbReference>
<evidence type="ECO:0000313" key="2">
    <source>
        <dbReference type="Proteomes" id="UP000663848"/>
    </source>
</evidence>
<gene>
    <name evidence="1" type="ORF">QYT958_LOCUS39091</name>
</gene>
<dbReference type="EMBL" id="CAJOBR010035632">
    <property type="protein sequence ID" value="CAF5011312.1"/>
    <property type="molecule type" value="Genomic_DNA"/>
</dbReference>
<evidence type="ECO:0000313" key="1">
    <source>
        <dbReference type="EMBL" id="CAF5011312.1"/>
    </source>
</evidence>
<sequence>PIDNRQQDLLRRCASLMLPPPAIVRKITIPEIEVTTDRFLSDDYGTVHSLLKSTSTYSFNTQPLHMNTANMINSFIKASSSSSDLSK</sequence>